<protein>
    <submittedName>
        <fullName evidence="1">Uncharacterized protein</fullName>
    </submittedName>
</protein>
<organism evidence="1 2">
    <name type="scientific">Kibdelosporangium banguiense</name>
    <dbReference type="NCBI Taxonomy" id="1365924"/>
    <lineage>
        <taxon>Bacteria</taxon>
        <taxon>Bacillati</taxon>
        <taxon>Actinomycetota</taxon>
        <taxon>Actinomycetes</taxon>
        <taxon>Pseudonocardiales</taxon>
        <taxon>Pseudonocardiaceae</taxon>
        <taxon>Kibdelosporangium</taxon>
    </lineage>
</organism>
<comment type="caution">
    <text evidence="1">The sequence shown here is derived from an EMBL/GenBank/DDBJ whole genome shotgun (WGS) entry which is preliminary data.</text>
</comment>
<gene>
    <name evidence="1" type="ORF">JOF56_001788</name>
</gene>
<proteinExistence type="predicted"/>
<dbReference type="Proteomes" id="UP001519332">
    <property type="component" value="Unassembled WGS sequence"/>
</dbReference>
<accession>A0ABS4TAG8</accession>
<sequence length="49" mass="4731">MTLMPVSVNVARVAGIADLPQTVGSPGGAGTPAGAHIETFGAVNDAVRG</sequence>
<name>A0ABS4TAG8_9PSEU</name>
<keyword evidence="2" id="KW-1185">Reference proteome</keyword>
<evidence type="ECO:0000313" key="1">
    <source>
        <dbReference type="EMBL" id="MBP2321403.1"/>
    </source>
</evidence>
<evidence type="ECO:0000313" key="2">
    <source>
        <dbReference type="Proteomes" id="UP001519332"/>
    </source>
</evidence>
<reference evidence="1 2" key="1">
    <citation type="submission" date="2021-03" db="EMBL/GenBank/DDBJ databases">
        <title>Sequencing the genomes of 1000 actinobacteria strains.</title>
        <authorList>
            <person name="Klenk H.-P."/>
        </authorList>
    </citation>
    <scope>NUCLEOTIDE SEQUENCE [LARGE SCALE GENOMIC DNA]</scope>
    <source>
        <strain evidence="1 2">DSM 46670</strain>
    </source>
</reference>
<dbReference type="EMBL" id="JAGINW010000001">
    <property type="protein sequence ID" value="MBP2321403.1"/>
    <property type="molecule type" value="Genomic_DNA"/>
</dbReference>